<gene>
    <name evidence="1" type="ORF">SAMN05428963_10590</name>
</gene>
<evidence type="ECO:0000313" key="1">
    <source>
        <dbReference type="EMBL" id="SKA04023.1"/>
    </source>
</evidence>
<dbReference type="Proteomes" id="UP000190135">
    <property type="component" value="Unassembled WGS sequence"/>
</dbReference>
<accession>A0A1T4QJQ7</accession>
<keyword evidence="2" id="KW-1185">Reference proteome</keyword>
<name>A0A1T4QJQ7_9HYPH</name>
<protein>
    <submittedName>
        <fullName evidence="1">Uncharacterized protein</fullName>
    </submittedName>
</protein>
<evidence type="ECO:0000313" key="2">
    <source>
        <dbReference type="Proteomes" id="UP000190135"/>
    </source>
</evidence>
<reference evidence="1 2" key="1">
    <citation type="submission" date="2017-02" db="EMBL/GenBank/DDBJ databases">
        <authorList>
            <person name="Peterson S.W."/>
        </authorList>
    </citation>
    <scope>NUCLEOTIDE SEQUENCE [LARGE SCALE GENOMIC DNA]</scope>
    <source>
        <strain evidence="1 2">USBA 369</strain>
    </source>
</reference>
<proteinExistence type="predicted"/>
<organism evidence="1 2">
    <name type="scientific">Consotaella salsifontis</name>
    <dbReference type="NCBI Taxonomy" id="1365950"/>
    <lineage>
        <taxon>Bacteria</taxon>
        <taxon>Pseudomonadati</taxon>
        <taxon>Pseudomonadota</taxon>
        <taxon>Alphaproteobacteria</taxon>
        <taxon>Hyphomicrobiales</taxon>
        <taxon>Aurantimonadaceae</taxon>
        <taxon>Consotaella</taxon>
    </lineage>
</organism>
<dbReference type="EMBL" id="FUXL01000005">
    <property type="protein sequence ID" value="SKA04023.1"/>
    <property type="molecule type" value="Genomic_DNA"/>
</dbReference>
<dbReference type="AlphaFoldDB" id="A0A1T4QJQ7"/>
<sequence>MAALIQAGLNPPSFQASLTVFNDLQAKRKPEVGNMRAVHLEDNLKVRFPGQDASFMAGVEIGMLATLMAMRPREFSRQIDTGNMEQARLLGLKMGYHVSEVEQVDRKEVRVTFRDRSLGPKLRVVSSQG</sequence>